<dbReference type="RefSeq" id="WP_378971472.1">
    <property type="nucleotide sequence ID" value="NZ_JBHTBJ010000016.1"/>
</dbReference>
<organism evidence="3 4">
    <name type="scientific">Paractinoplanes rhizophilus</name>
    <dbReference type="NCBI Taxonomy" id="1416877"/>
    <lineage>
        <taxon>Bacteria</taxon>
        <taxon>Bacillati</taxon>
        <taxon>Actinomycetota</taxon>
        <taxon>Actinomycetes</taxon>
        <taxon>Micromonosporales</taxon>
        <taxon>Micromonosporaceae</taxon>
        <taxon>Paractinoplanes</taxon>
    </lineage>
</organism>
<proteinExistence type="predicted"/>
<evidence type="ECO:0000313" key="3">
    <source>
        <dbReference type="EMBL" id="MFC7276759.1"/>
    </source>
</evidence>
<dbReference type="Proteomes" id="UP001596548">
    <property type="component" value="Unassembled WGS sequence"/>
</dbReference>
<feature type="compositionally biased region" description="Low complexity" evidence="1">
    <location>
        <begin position="148"/>
        <end position="157"/>
    </location>
</feature>
<keyword evidence="2" id="KW-0812">Transmembrane</keyword>
<feature type="transmembrane region" description="Helical" evidence="2">
    <location>
        <begin position="115"/>
        <end position="137"/>
    </location>
</feature>
<protein>
    <recommendedName>
        <fullName evidence="5">Anti-sigma factor</fullName>
    </recommendedName>
</protein>
<keyword evidence="2" id="KW-1133">Transmembrane helix</keyword>
<gene>
    <name evidence="3" type="ORF">ACFQS1_22435</name>
</gene>
<keyword evidence="4" id="KW-1185">Reference proteome</keyword>
<feature type="region of interest" description="Disordered" evidence="1">
    <location>
        <begin position="148"/>
        <end position="192"/>
    </location>
</feature>
<reference evidence="4" key="1">
    <citation type="journal article" date="2019" name="Int. J. Syst. Evol. Microbiol.">
        <title>The Global Catalogue of Microorganisms (GCM) 10K type strain sequencing project: providing services to taxonomists for standard genome sequencing and annotation.</title>
        <authorList>
            <consortium name="The Broad Institute Genomics Platform"/>
            <consortium name="The Broad Institute Genome Sequencing Center for Infectious Disease"/>
            <person name="Wu L."/>
            <person name="Ma J."/>
        </authorList>
    </citation>
    <scope>NUCLEOTIDE SEQUENCE [LARGE SCALE GENOMIC DNA]</scope>
    <source>
        <strain evidence="4">XZYJT-10</strain>
    </source>
</reference>
<comment type="caution">
    <text evidence="3">The sequence shown here is derived from an EMBL/GenBank/DDBJ whole genome shotgun (WGS) entry which is preliminary data.</text>
</comment>
<keyword evidence="2" id="KW-0472">Membrane</keyword>
<name>A0ABW2HUA2_9ACTN</name>
<evidence type="ECO:0000256" key="1">
    <source>
        <dbReference type="SAM" id="MobiDB-lite"/>
    </source>
</evidence>
<evidence type="ECO:0008006" key="5">
    <source>
        <dbReference type="Google" id="ProtNLM"/>
    </source>
</evidence>
<evidence type="ECO:0000313" key="4">
    <source>
        <dbReference type="Proteomes" id="UP001596548"/>
    </source>
</evidence>
<sequence>MTGAEFRGVDIDLLADYIGGALAGTPDESVVATLIADDPAWRDAYESLSGGMAAVQAELGQFEPEPMPDDVAARLEEAFAAPRMTLVRDAGDAADAVREKEFDLAKRRAGRRLRWVTPIAVAAGAVAFVGFGLDYLAGRDTSSADKAATTAGGAADSAARRDNNAPAPARAESGPGAAVAGKGEAPRPPQILATGTNYSAQTLALAPAQILSSRSAAAPAPLARLNATATLQQCLDLIAAANGAGPITTETVDYAKFEGKPAIVVRFTAGNGAWAWASGPSCGTVSGHADTLAKVPVR</sequence>
<dbReference type="EMBL" id="JBHTBJ010000016">
    <property type="protein sequence ID" value="MFC7276759.1"/>
    <property type="molecule type" value="Genomic_DNA"/>
</dbReference>
<accession>A0ABW2HUA2</accession>
<evidence type="ECO:0000256" key="2">
    <source>
        <dbReference type="SAM" id="Phobius"/>
    </source>
</evidence>